<dbReference type="Gene3D" id="3.40.50.2300">
    <property type="match status" value="2"/>
</dbReference>
<keyword evidence="1" id="KW-0805">Transcription regulation</keyword>
<evidence type="ECO:0000259" key="4">
    <source>
        <dbReference type="PROSITE" id="PS50932"/>
    </source>
</evidence>
<dbReference type="CDD" id="cd06267">
    <property type="entry name" value="PBP1_LacI_sugar_binding-like"/>
    <property type="match status" value="1"/>
</dbReference>
<protein>
    <submittedName>
        <fullName evidence="5">LacI family transcriptional regulator</fullName>
    </submittedName>
</protein>
<dbReference type="PANTHER" id="PTHR30146:SF109">
    <property type="entry name" value="HTH-TYPE TRANSCRIPTIONAL REGULATOR GALS"/>
    <property type="match status" value="1"/>
</dbReference>
<dbReference type="SMART" id="SM00354">
    <property type="entry name" value="HTH_LACI"/>
    <property type="match status" value="1"/>
</dbReference>
<dbReference type="GO" id="GO:0000976">
    <property type="term" value="F:transcription cis-regulatory region binding"/>
    <property type="evidence" value="ECO:0007669"/>
    <property type="project" value="TreeGrafter"/>
</dbReference>
<organism evidence="5 6">
    <name type="scientific">Butyricicoccus pullicaecorum</name>
    <dbReference type="NCBI Taxonomy" id="501571"/>
    <lineage>
        <taxon>Bacteria</taxon>
        <taxon>Bacillati</taxon>
        <taxon>Bacillota</taxon>
        <taxon>Clostridia</taxon>
        <taxon>Eubacteriales</taxon>
        <taxon>Butyricicoccaceae</taxon>
        <taxon>Butyricicoccus</taxon>
    </lineage>
</organism>
<dbReference type="PROSITE" id="PS50932">
    <property type="entry name" value="HTH_LACI_2"/>
    <property type="match status" value="1"/>
</dbReference>
<dbReference type="AlphaFoldDB" id="A0A1Y4LBK6"/>
<evidence type="ECO:0000256" key="2">
    <source>
        <dbReference type="ARBA" id="ARBA00023125"/>
    </source>
</evidence>
<evidence type="ECO:0000313" key="5">
    <source>
        <dbReference type="EMBL" id="OUP54106.1"/>
    </source>
</evidence>
<dbReference type="Pfam" id="PF00356">
    <property type="entry name" value="LacI"/>
    <property type="match status" value="1"/>
</dbReference>
<dbReference type="SUPFAM" id="SSF47413">
    <property type="entry name" value="lambda repressor-like DNA-binding domains"/>
    <property type="match status" value="1"/>
</dbReference>
<gene>
    <name evidence="5" type="ORF">B5F17_02540</name>
</gene>
<dbReference type="RefSeq" id="WP_016147427.1">
    <property type="nucleotide sequence ID" value="NZ_CABKSA010000001.1"/>
</dbReference>
<keyword evidence="2" id="KW-0238">DNA-binding</keyword>
<dbReference type="InterPro" id="IPR000843">
    <property type="entry name" value="HTH_LacI"/>
</dbReference>
<accession>A0A1Y4LBK6</accession>
<comment type="caution">
    <text evidence="5">The sequence shown here is derived from an EMBL/GenBank/DDBJ whole genome shotgun (WGS) entry which is preliminary data.</text>
</comment>
<dbReference type="EMBL" id="NFKK01000002">
    <property type="protein sequence ID" value="OUP54106.1"/>
    <property type="molecule type" value="Genomic_DNA"/>
</dbReference>
<name>A0A1Y4LBK6_9FIRM</name>
<proteinExistence type="predicted"/>
<dbReference type="Gene3D" id="1.10.260.40">
    <property type="entry name" value="lambda repressor-like DNA-binding domains"/>
    <property type="match status" value="1"/>
</dbReference>
<dbReference type="InterPro" id="IPR046335">
    <property type="entry name" value="LacI/GalR-like_sensor"/>
</dbReference>
<evidence type="ECO:0000256" key="1">
    <source>
        <dbReference type="ARBA" id="ARBA00023015"/>
    </source>
</evidence>
<dbReference type="PANTHER" id="PTHR30146">
    <property type="entry name" value="LACI-RELATED TRANSCRIPTIONAL REPRESSOR"/>
    <property type="match status" value="1"/>
</dbReference>
<feature type="domain" description="HTH lacI-type" evidence="4">
    <location>
        <begin position="4"/>
        <end position="58"/>
    </location>
</feature>
<dbReference type="InterPro" id="IPR028082">
    <property type="entry name" value="Peripla_BP_I"/>
</dbReference>
<dbReference type="SUPFAM" id="SSF53822">
    <property type="entry name" value="Periplasmic binding protein-like I"/>
    <property type="match status" value="1"/>
</dbReference>
<keyword evidence="3" id="KW-0804">Transcription</keyword>
<dbReference type="PROSITE" id="PS00356">
    <property type="entry name" value="HTH_LACI_1"/>
    <property type="match status" value="1"/>
</dbReference>
<dbReference type="Pfam" id="PF13377">
    <property type="entry name" value="Peripla_BP_3"/>
    <property type="match status" value="1"/>
</dbReference>
<sequence>MKRVTIKDIARIAGVSYATISRALSGSSEVSEQTRKRILEICKQEGYRTNALARSLTCSKTNVIGLVVPDITNPFYAELALEIETFARQMHYNVMLCNSIHYENNIGELMDFLISHQVDGIILGSSRNEARACLHEYHKTIPSVLLGASISDEDEYCVNAVSVDNRAGGRMAAEYLLELGHRDITYLGFRPSSITHQLRYHGFLRAMEQRGLTLNVIENPENSSSLQAGYQLGKQLFAQGLTCTAIFAATDSLALGVIQAADEFNIRIPEDVSLLGFDNISYAALPKITLSTIDQRKSALAESAVRLLVSLIEQPSNDGYAHHMIRPALIERHSCAALQLTKPTP</sequence>
<dbReference type="InterPro" id="IPR010982">
    <property type="entry name" value="Lambda_DNA-bd_dom_sf"/>
</dbReference>
<dbReference type="PRINTS" id="PR00036">
    <property type="entry name" value="HTHLACI"/>
</dbReference>
<evidence type="ECO:0000256" key="3">
    <source>
        <dbReference type="ARBA" id="ARBA00023163"/>
    </source>
</evidence>
<evidence type="ECO:0000313" key="6">
    <source>
        <dbReference type="Proteomes" id="UP000195897"/>
    </source>
</evidence>
<dbReference type="CDD" id="cd01392">
    <property type="entry name" value="HTH_LacI"/>
    <property type="match status" value="1"/>
</dbReference>
<reference evidence="6" key="1">
    <citation type="submission" date="2017-04" db="EMBL/GenBank/DDBJ databases">
        <title>Function of individual gut microbiota members based on whole genome sequencing of pure cultures obtained from chicken caecum.</title>
        <authorList>
            <person name="Medvecky M."/>
            <person name="Cejkova D."/>
            <person name="Polansky O."/>
            <person name="Karasova D."/>
            <person name="Kubasova T."/>
            <person name="Cizek A."/>
            <person name="Rychlik I."/>
        </authorList>
    </citation>
    <scope>NUCLEOTIDE SEQUENCE [LARGE SCALE GENOMIC DNA]</scope>
    <source>
        <strain evidence="6">An180</strain>
    </source>
</reference>
<dbReference type="GO" id="GO:0003700">
    <property type="term" value="F:DNA-binding transcription factor activity"/>
    <property type="evidence" value="ECO:0007669"/>
    <property type="project" value="TreeGrafter"/>
</dbReference>
<dbReference type="Proteomes" id="UP000195897">
    <property type="component" value="Unassembled WGS sequence"/>
</dbReference>